<feature type="region of interest" description="Disordered" evidence="1">
    <location>
        <begin position="143"/>
        <end position="199"/>
    </location>
</feature>
<sequence>MSNEIREIYVGHNELVSYLRDHRNKSKSFHRFLFFYRERIVESSLFFSATSWQEYDNAWPARFLKVAKEIKQINFGTLKDKDYWKEVILECKTRRAVINYQSEKERYLRIISDLDEKIQMERANLAELTSKWYKRKDVDKEPDLRINPNEGDFEDFGTDFDHSEGNNNESSAGSTSYSSRKRRDMDEEPDFRINPIEGNFEDFGDGFDLGGIYNERDNDSSANSISRQRSVRSVTPSPPTHNYNLRVGEPINYNVGSSSKRRRHRTNPSIRRVTSPRITPSQRSSTPPSPLRIPPLPSSPLSSPFISDFFGEEQPKKRICLSCPIHCFEQESV</sequence>
<feature type="compositionally biased region" description="Polar residues" evidence="1">
    <location>
        <begin position="220"/>
        <end position="243"/>
    </location>
</feature>
<feature type="compositionally biased region" description="Low complexity" evidence="1">
    <location>
        <begin position="275"/>
        <end position="286"/>
    </location>
</feature>
<feature type="region of interest" description="Disordered" evidence="1">
    <location>
        <begin position="211"/>
        <end position="299"/>
    </location>
</feature>
<keyword evidence="3" id="KW-1185">Reference proteome</keyword>
<dbReference type="EMBL" id="CAJVPQ010003676">
    <property type="protein sequence ID" value="CAG8634627.1"/>
    <property type="molecule type" value="Genomic_DNA"/>
</dbReference>
<reference evidence="2" key="1">
    <citation type="submission" date="2021-06" db="EMBL/GenBank/DDBJ databases">
        <authorList>
            <person name="Kallberg Y."/>
            <person name="Tangrot J."/>
            <person name="Rosling A."/>
        </authorList>
    </citation>
    <scope>NUCLEOTIDE SEQUENCE</scope>
    <source>
        <strain evidence="2">UK204</strain>
    </source>
</reference>
<name>A0A9N9DFR9_9GLOM</name>
<dbReference type="AlphaFoldDB" id="A0A9N9DFR9"/>
<dbReference type="Proteomes" id="UP000789570">
    <property type="component" value="Unassembled WGS sequence"/>
</dbReference>
<feature type="compositionally biased region" description="Low complexity" evidence="1">
    <location>
        <begin position="165"/>
        <end position="176"/>
    </location>
</feature>
<evidence type="ECO:0000313" key="2">
    <source>
        <dbReference type="EMBL" id="CAG8634627.1"/>
    </source>
</evidence>
<proteinExistence type="predicted"/>
<accession>A0A9N9DFR9</accession>
<dbReference type="OrthoDB" id="2382575at2759"/>
<evidence type="ECO:0000256" key="1">
    <source>
        <dbReference type="SAM" id="MobiDB-lite"/>
    </source>
</evidence>
<protein>
    <submittedName>
        <fullName evidence="2">7155_t:CDS:1</fullName>
    </submittedName>
</protein>
<feature type="compositionally biased region" description="Pro residues" evidence="1">
    <location>
        <begin position="287"/>
        <end position="298"/>
    </location>
</feature>
<gene>
    <name evidence="2" type="ORF">FCALED_LOCUS10250</name>
</gene>
<evidence type="ECO:0000313" key="3">
    <source>
        <dbReference type="Proteomes" id="UP000789570"/>
    </source>
</evidence>
<comment type="caution">
    <text evidence="2">The sequence shown here is derived from an EMBL/GenBank/DDBJ whole genome shotgun (WGS) entry which is preliminary data.</text>
</comment>
<organism evidence="2 3">
    <name type="scientific">Funneliformis caledonium</name>
    <dbReference type="NCBI Taxonomy" id="1117310"/>
    <lineage>
        <taxon>Eukaryota</taxon>
        <taxon>Fungi</taxon>
        <taxon>Fungi incertae sedis</taxon>
        <taxon>Mucoromycota</taxon>
        <taxon>Glomeromycotina</taxon>
        <taxon>Glomeromycetes</taxon>
        <taxon>Glomerales</taxon>
        <taxon>Glomeraceae</taxon>
        <taxon>Funneliformis</taxon>
    </lineage>
</organism>